<dbReference type="InterPro" id="IPR011051">
    <property type="entry name" value="RmlC_Cupin_sf"/>
</dbReference>
<accession>A0A0C1FL13</accession>
<dbReference type="RefSeq" id="WP_039476542.1">
    <property type="nucleotide sequence ID" value="NZ_JSYN01000014.1"/>
</dbReference>
<sequence>MKPVFAKILEGLDNEVFKTKVIDQPYFSTAFHFHVECQITYMVESEGKRIIGDSIENFEKGELILLGSNIPHVWYNSEAYFDDKVNQKHARSISVFFNPDKLVGLLEQLGNMQKMKTVLQIAGRGMKFYGETKSQLKKLLVQLVKEEEDFPKMISLFKILEVLSHTKEYHLLASQGYTNTYQLKDNDRMDKVFKYVFENFATDMQLDDVAALINMNKQAFCRYFKSRTQKTFVEFVNEVRIGHACKLITDGERQIGNLAYECGFNSLSNFNRFFKEAKGVTPRDYKKMVATA</sequence>
<dbReference type="PROSITE" id="PS01124">
    <property type="entry name" value="HTH_ARAC_FAMILY_2"/>
    <property type="match status" value="1"/>
</dbReference>
<organism evidence="5 6">
    <name type="scientific">Pedobacter kyungheensis</name>
    <dbReference type="NCBI Taxonomy" id="1069985"/>
    <lineage>
        <taxon>Bacteria</taxon>
        <taxon>Pseudomonadati</taxon>
        <taxon>Bacteroidota</taxon>
        <taxon>Sphingobacteriia</taxon>
        <taxon>Sphingobacteriales</taxon>
        <taxon>Sphingobacteriaceae</taxon>
        <taxon>Pedobacter</taxon>
    </lineage>
</organism>
<dbReference type="PANTHER" id="PTHR43280">
    <property type="entry name" value="ARAC-FAMILY TRANSCRIPTIONAL REGULATOR"/>
    <property type="match status" value="1"/>
</dbReference>
<dbReference type="Gene3D" id="1.10.10.60">
    <property type="entry name" value="Homeodomain-like"/>
    <property type="match status" value="2"/>
</dbReference>
<name>A0A0C1FL13_9SPHI</name>
<dbReference type="InterPro" id="IPR014710">
    <property type="entry name" value="RmlC-like_jellyroll"/>
</dbReference>
<evidence type="ECO:0000259" key="4">
    <source>
        <dbReference type="PROSITE" id="PS01124"/>
    </source>
</evidence>
<evidence type="ECO:0000313" key="5">
    <source>
        <dbReference type="EMBL" id="KIA93592.1"/>
    </source>
</evidence>
<comment type="caution">
    <text evidence="5">The sequence shown here is derived from an EMBL/GenBank/DDBJ whole genome shotgun (WGS) entry which is preliminary data.</text>
</comment>
<dbReference type="SUPFAM" id="SSF46689">
    <property type="entry name" value="Homeodomain-like"/>
    <property type="match status" value="2"/>
</dbReference>
<dbReference type="InterPro" id="IPR018060">
    <property type="entry name" value="HTH_AraC"/>
</dbReference>
<proteinExistence type="predicted"/>
<keyword evidence="3" id="KW-0804">Transcription</keyword>
<keyword evidence="6" id="KW-1185">Reference proteome</keyword>
<dbReference type="Pfam" id="PF12833">
    <property type="entry name" value="HTH_18"/>
    <property type="match status" value="1"/>
</dbReference>
<dbReference type="OrthoDB" id="9787988at2"/>
<dbReference type="EMBL" id="JSYN01000014">
    <property type="protein sequence ID" value="KIA93592.1"/>
    <property type="molecule type" value="Genomic_DNA"/>
</dbReference>
<keyword evidence="1" id="KW-0805">Transcription regulation</keyword>
<evidence type="ECO:0000256" key="1">
    <source>
        <dbReference type="ARBA" id="ARBA00023015"/>
    </source>
</evidence>
<dbReference type="InterPro" id="IPR018062">
    <property type="entry name" value="HTH_AraC-typ_CS"/>
</dbReference>
<dbReference type="InterPro" id="IPR020449">
    <property type="entry name" value="Tscrpt_reg_AraC-type_HTH"/>
</dbReference>
<dbReference type="Gene3D" id="2.60.120.10">
    <property type="entry name" value="Jelly Rolls"/>
    <property type="match status" value="1"/>
</dbReference>
<evidence type="ECO:0000256" key="3">
    <source>
        <dbReference type="ARBA" id="ARBA00023163"/>
    </source>
</evidence>
<dbReference type="Proteomes" id="UP000031246">
    <property type="component" value="Unassembled WGS sequence"/>
</dbReference>
<protein>
    <recommendedName>
        <fullName evidence="4">HTH araC/xylS-type domain-containing protein</fullName>
    </recommendedName>
</protein>
<reference evidence="5 6" key="1">
    <citation type="submission" date="2014-10" db="EMBL/GenBank/DDBJ databases">
        <title>Pedobacter Kyungheensis.</title>
        <authorList>
            <person name="Anderson B.M."/>
            <person name="Newman J.D."/>
        </authorList>
    </citation>
    <scope>NUCLEOTIDE SEQUENCE [LARGE SCALE GENOMIC DNA]</scope>
    <source>
        <strain evidence="5 6">KACC 16221</strain>
    </source>
</reference>
<evidence type="ECO:0000256" key="2">
    <source>
        <dbReference type="ARBA" id="ARBA00023125"/>
    </source>
</evidence>
<dbReference type="PRINTS" id="PR00032">
    <property type="entry name" value="HTHARAC"/>
</dbReference>
<dbReference type="SMART" id="SM00342">
    <property type="entry name" value="HTH_ARAC"/>
    <property type="match status" value="1"/>
</dbReference>
<evidence type="ECO:0000313" key="6">
    <source>
        <dbReference type="Proteomes" id="UP000031246"/>
    </source>
</evidence>
<feature type="domain" description="HTH araC/xylS-type" evidence="4">
    <location>
        <begin position="190"/>
        <end position="288"/>
    </location>
</feature>
<keyword evidence="2" id="KW-0238">DNA-binding</keyword>
<gene>
    <name evidence="5" type="ORF">OC25_12570</name>
</gene>
<dbReference type="SUPFAM" id="SSF51182">
    <property type="entry name" value="RmlC-like cupins"/>
    <property type="match status" value="1"/>
</dbReference>
<dbReference type="AlphaFoldDB" id="A0A0C1FL13"/>
<dbReference type="GO" id="GO:0043565">
    <property type="term" value="F:sequence-specific DNA binding"/>
    <property type="evidence" value="ECO:0007669"/>
    <property type="project" value="InterPro"/>
</dbReference>
<dbReference type="InterPro" id="IPR009057">
    <property type="entry name" value="Homeodomain-like_sf"/>
</dbReference>
<dbReference type="PANTHER" id="PTHR43280:SF27">
    <property type="entry name" value="TRANSCRIPTIONAL REGULATOR MTLR"/>
    <property type="match status" value="1"/>
</dbReference>
<dbReference type="GO" id="GO:0003700">
    <property type="term" value="F:DNA-binding transcription factor activity"/>
    <property type="evidence" value="ECO:0007669"/>
    <property type="project" value="InterPro"/>
</dbReference>
<dbReference type="PROSITE" id="PS00041">
    <property type="entry name" value="HTH_ARAC_FAMILY_1"/>
    <property type="match status" value="1"/>
</dbReference>